<dbReference type="RefSeq" id="WP_140621712.1">
    <property type="nucleotide sequence ID" value="NZ_VFRQ01000005.1"/>
</dbReference>
<evidence type="ECO:0000313" key="3">
    <source>
        <dbReference type="Proteomes" id="UP000316727"/>
    </source>
</evidence>
<comment type="caution">
    <text evidence="2">The sequence shown here is derived from an EMBL/GenBank/DDBJ whole genome shotgun (WGS) entry which is preliminary data.</text>
</comment>
<keyword evidence="3" id="KW-1185">Reference proteome</keyword>
<evidence type="ECO:0000256" key="1">
    <source>
        <dbReference type="SAM" id="Phobius"/>
    </source>
</evidence>
<gene>
    <name evidence="2" type="ORF">FJM65_11770</name>
</gene>
<feature type="transmembrane region" description="Helical" evidence="1">
    <location>
        <begin position="9"/>
        <end position="29"/>
    </location>
</feature>
<evidence type="ECO:0000313" key="2">
    <source>
        <dbReference type="EMBL" id="TPE44087.1"/>
    </source>
</evidence>
<dbReference type="AlphaFoldDB" id="A0A501WB99"/>
<keyword evidence="1" id="KW-1133">Transmembrane helix</keyword>
<proteinExistence type="predicted"/>
<dbReference type="EMBL" id="VFRQ01000005">
    <property type="protein sequence ID" value="TPE44087.1"/>
    <property type="molecule type" value="Genomic_DNA"/>
</dbReference>
<dbReference type="Proteomes" id="UP000316727">
    <property type="component" value="Unassembled WGS sequence"/>
</dbReference>
<reference evidence="2 3" key="1">
    <citation type="submission" date="2019-06" db="EMBL/GenBank/DDBJ databases">
        <title>A novel bacterium of genus Pontibacter, isolated from marine sediment.</title>
        <authorList>
            <person name="Huang H."/>
            <person name="Mo K."/>
            <person name="Hu Y."/>
        </authorList>
    </citation>
    <scope>NUCLEOTIDE SEQUENCE [LARGE SCALE GENOMIC DNA]</scope>
    <source>
        <strain evidence="2 3">HB172049</strain>
    </source>
</reference>
<protein>
    <submittedName>
        <fullName evidence="2">Uncharacterized protein</fullName>
    </submittedName>
</protein>
<feature type="transmembrane region" description="Helical" evidence="1">
    <location>
        <begin position="35"/>
        <end position="54"/>
    </location>
</feature>
<keyword evidence="1" id="KW-0472">Membrane</keyword>
<organism evidence="2 3">
    <name type="scientific">Pontibacter mangrovi</name>
    <dbReference type="NCBI Taxonomy" id="2589816"/>
    <lineage>
        <taxon>Bacteria</taxon>
        <taxon>Pseudomonadati</taxon>
        <taxon>Bacteroidota</taxon>
        <taxon>Cytophagia</taxon>
        <taxon>Cytophagales</taxon>
        <taxon>Hymenobacteraceae</taxon>
        <taxon>Pontibacter</taxon>
    </lineage>
</organism>
<keyword evidence="1" id="KW-0812">Transmembrane</keyword>
<name>A0A501WB99_9BACT</name>
<accession>A0A501WB99</accession>
<sequence>MKEKNIERLLYKLAALLAVVGIALCVLQPSDNYLGLYFILAGHILGAAGIIAHMKRTNDLEHERRTVQQPTGQLQKK</sequence>